<feature type="coiled-coil region" evidence="2">
    <location>
        <begin position="8"/>
        <end position="35"/>
    </location>
</feature>
<dbReference type="EMBL" id="PEUM01000019">
    <property type="protein sequence ID" value="PIV25610.1"/>
    <property type="molecule type" value="Genomic_DNA"/>
</dbReference>
<accession>A0A2M7CJ20</accession>
<evidence type="ECO:0000313" key="3">
    <source>
        <dbReference type="EMBL" id="PIV25610.1"/>
    </source>
</evidence>
<reference evidence="4" key="1">
    <citation type="submission" date="2017-09" db="EMBL/GenBank/DDBJ databases">
        <title>Depth-based differentiation of microbial function through sediment-hosted aquifers and enrichment of novel symbionts in the deep terrestrial subsurface.</title>
        <authorList>
            <person name="Probst A.J."/>
            <person name="Ladd B."/>
            <person name="Jarett J.K."/>
            <person name="Geller-Mcgrath D.E."/>
            <person name="Sieber C.M.K."/>
            <person name="Emerson J.B."/>
            <person name="Anantharaman K."/>
            <person name="Thomas B.C."/>
            <person name="Malmstrom R."/>
            <person name="Stieglmeier M."/>
            <person name="Klingl A."/>
            <person name="Woyke T."/>
            <person name="Ryan C.M."/>
            <person name="Banfield J.F."/>
        </authorList>
    </citation>
    <scope>NUCLEOTIDE SEQUENCE [LARGE SCALE GENOMIC DNA]</scope>
</reference>
<dbReference type="PANTHER" id="PTHR33449">
    <property type="entry name" value="NUCLEOID-ASSOCIATED PROTEIN YBAB"/>
    <property type="match status" value="1"/>
</dbReference>
<dbReference type="GO" id="GO:0003677">
    <property type="term" value="F:DNA binding"/>
    <property type="evidence" value="ECO:0007669"/>
    <property type="project" value="UniProtKB-KW"/>
</dbReference>
<organism evidence="3 4">
    <name type="scientific">Candidatus Berkelbacteria bacterium CG03_land_8_20_14_0_80_40_36</name>
    <dbReference type="NCBI Taxonomy" id="1974509"/>
    <lineage>
        <taxon>Bacteria</taxon>
        <taxon>Candidatus Berkelbacteria</taxon>
    </lineage>
</organism>
<dbReference type="InterPro" id="IPR004401">
    <property type="entry name" value="YbaB/EbfC"/>
</dbReference>
<dbReference type="Gene3D" id="3.30.1310.10">
    <property type="entry name" value="Nucleoid-associated protein YbaB-like domain"/>
    <property type="match status" value="1"/>
</dbReference>
<dbReference type="PIRSF" id="PIRSF004555">
    <property type="entry name" value="UCP004555"/>
    <property type="match status" value="1"/>
</dbReference>
<dbReference type="Pfam" id="PF02575">
    <property type="entry name" value="YbaB_DNA_bd"/>
    <property type="match status" value="1"/>
</dbReference>
<sequence length="101" mass="11206">MLDKMKQLYQLQKQAKTVQKELRDTEIEAKSADGEILVVVNGEQKIVEIKIGENYLSADKKSELESALLKVAQEASEKAQQIAAEKSKDMMKGMGLNIPGL</sequence>
<dbReference type="SUPFAM" id="SSF82607">
    <property type="entry name" value="YbaB-like"/>
    <property type="match status" value="1"/>
</dbReference>
<comment type="caution">
    <text evidence="3">The sequence shown here is derived from an EMBL/GenBank/DDBJ whole genome shotgun (WGS) entry which is preliminary data.</text>
</comment>
<evidence type="ECO:0000256" key="2">
    <source>
        <dbReference type="SAM" id="Coils"/>
    </source>
</evidence>
<evidence type="ECO:0000313" key="4">
    <source>
        <dbReference type="Proteomes" id="UP000229966"/>
    </source>
</evidence>
<dbReference type="AlphaFoldDB" id="A0A2M7CJ20"/>
<dbReference type="PANTHER" id="PTHR33449:SF1">
    <property type="entry name" value="NUCLEOID-ASSOCIATED PROTEIN YBAB"/>
    <property type="match status" value="1"/>
</dbReference>
<gene>
    <name evidence="3" type="ORF">COS38_00715</name>
</gene>
<proteinExistence type="predicted"/>
<dbReference type="Proteomes" id="UP000229966">
    <property type="component" value="Unassembled WGS sequence"/>
</dbReference>
<evidence type="ECO:0000256" key="1">
    <source>
        <dbReference type="ARBA" id="ARBA00023125"/>
    </source>
</evidence>
<keyword evidence="2" id="KW-0175">Coiled coil</keyword>
<evidence type="ECO:0008006" key="5">
    <source>
        <dbReference type="Google" id="ProtNLM"/>
    </source>
</evidence>
<name>A0A2M7CJ20_9BACT</name>
<keyword evidence="1" id="KW-0238">DNA-binding</keyword>
<dbReference type="InterPro" id="IPR036894">
    <property type="entry name" value="YbaB-like_sf"/>
</dbReference>
<protein>
    <recommendedName>
        <fullName evidence="5">Nucleoid-associated protein</fullName>
    </recommendedName>
</protein>